<dbReference type="Proteomes" id="UP000004095">
    <property type="component" value="Unassembled WGS sequence"/>
</dbReference>
<evidence type="ECO:0000313" key="5">
    <source>
        <dbReference type="Proteomes" id="UP000004095"/>
    </source>
</evidence>
<dbReference type="EMBL" id="AAWS01000011">
    <property type="protein sequence ID" value="EAY29411.1"/>
    <property type="molecule type" value="Genomic_DNA"/>
</dbReference>
<dbReference type="Pfam" id="PF01548">
    <property type="entry name" value="DEDD_Tnp_IS110"/>
    <property type="match status" value="1"/>
</dbReference>
<organism evidence="4 5">
    <name type="scientific">Microscilla marina ATCC 23134</name>
    <dbReference type="NCBI Taxonomy" id="313606"/>
    <lineage>
        <taxon>Bacteria</taxon>
        <taxon>Pseudomonadati</taxon>
        <taxon>Bacteroidota</taxon>
        <taxon>Cytophagia</taxon>
        <taxon>Cytophagales</taxon>
        <taxon>Microscillaceae</taxon>
        <taxon>Microscilla</taxon>
    </lineage>
</organism>
<evidence type="ECO:0000256" key="1">
    <source>
        <dbReference type="SAM" id="Coils"/>
    </source>
</evidence>
<evidence type="ECO:0000259" key="3">
    <source>
        <dbReference type="Pfam" id="PF02371"/>
    </source>
</evidence>
<dbReference type="PANTHER" id="PTHR33055:SF13">
    <property type="entry name" value="TRANSPOSASE"/>
    <property type="match status" value="1"/>
</dbReference>
<dbReference type="PANTHER" id="PTHR33055">
    <property type="entry name" value="TRANSPOSASE FOR INSERTION SEQUENCE ELEMENT IS1111A"/>
    <property type="match status" value="1"/>
</dbReference>
<sequence>MAHYIGFDIGKLTIHYAYYKNGELVQGELKNQLDKIEAFIAQLPSDSHGVMEATGLYHFPLAYALQAQGFILTVVNPAASKGYSQSLLSISKTDASDAVMLQRLGEERQLKGMMLPDKDWQTHRHRLLNLQHLQNDIQKLKNRISELSFHPQPDDLSVMMIEDQLELLQRQQKQLEEKVTQELPQNYQKQLVYGVSVKGIGKKTATFLLLFTQGLKDFSSPKALAKFIGIAPNIYQSGRYQKRGRICKKGHPQLRSLLYNCAKSAKRYNSACKALYEKLRAKGKPHKIAMVAIMHKLVRQFFAVIKNETLYQDDYQLNKG</sequence>
<dbReference type="InterPro" id="IPR002525">
    <property type="entry name" value="Transp_IS110-like_N"/>
</dbReference>
<dbReference type="RefSeq" id="WP_002696454.1">
    <property type="nucleotide sequence ID" value="NZ_AAWS01000011.1"/>
</dbReference>
<dbReference type="NCBIfam" id="NF033542">
    <property type="entry name" value="transpos_IS110"/>
    <property type="match status" value="1"/>
</dbReference>
<gene>
    <name evidence="4" type="ORF">M23134_01471</name>
</gene>
<dbReference type="eggNOG" id="COG3547">
    <property type="taxonomic scope" value="Bacteria"/>
</dbReference>
<proteinExistence type="predicted"/>
<dbReference type="GO" id="GO:0006313">
    <property type="term" value="P:DNA transposition"/>
    <property type="evidence" value="ECO:0007669"/>
    <property type="project" value="InterPro"/>
</dbReference>
<feature type="domain" description="Transposase IS110-like N-terminal" evidence="2">
    <location>
        <begin position="5"/>
        <end position="146"/>
    </location>
</feature>
<keyword evidence="1" id="KW-0175">Coiled coil</keyword>
<dbReference type="AlphaFoldDB" id="A1ZJV8"/>
<evidence type="ECO:0000313" key="4">
    <source>
        <dbReference type="EMBL" id="EAY29411.1"/>
    </source>
</evidence>
<comment type="caution">
    <text evidence="4">The sequence shown here is derived from an EMBL/GenBank/DDBJ whole genome shotgun (WGS) entry which is preliminary data.</text>
</comment>
<dbReference type="InterPro" id="IPR003346">
    <property type="entry name" value="Transposase_20"/>
</dbReference>
<dbReference type="OrthoDB" id="964423at2"/>
<protein>
    <submittedName>
        <fullName evidence="4">Family transposase, putative</fullName>
    </submittedName>
</protein>
<feature type="coiled-coil region" evidence="1">
    <location>
        <begin position="130"/>
        <end position="181"/>
    </location>
</feature>
<name>A1ZJV8_MICM2</name>
<dbReference type="GO" id="GO:0004803">
    <property type="term" value="F:transposase activity"/>
    <property type="evidence" value="ECO:0007669"/>
    <property type="project" value="InterPro"/>
</dbReference>
<feature type="domain" description="Transposase IS116/IS110/IS902 C-terminal" evidence="3">
    <location>
        <begin position="196"/>
        <end position="277"/>
    </location>
</feature>
<dbReference type="InterPro" id="IPR047650">
    <property type="entry name" value="Transpos_IS110"/>
</dbReference>
<accession>A1ZJV8</accession>
<evidence type="ECO:0000259" key="2">
    <source>
        <dbReference type="Pfam" id="PF01548"/>
    </source>
</evidence>
<reference evidence="4 5" key="1">
    <citation type="submission" date="2007-01" db="EMBL/GenBank/DDBJ databases">
        <authorList>
            <person name="Haygood M."/>
            <person name="Podell S."/>
            <person name="Anderson C."/>
            <person name="Hopkinson B."/>
            <person name="Roe K."/>
            <person name="Barbeau K."/>
            <person name="Gaasterland T."/>
            <person name="Ferriera S."/>
            <person name="Johnson J."/>
            <person name="Kravitz S."/>
            <person name="Beeson K."/>
            <person name="Sutton G."/>
            <person name="Rogers Y.-H."/>
            <person name="Friedman R."/>
            <person name="Frazier M."/>
            <person name="Venter J.C."/>
        </authorList>
    </citation>
    <scope>NUCLEOTIDE SEQUENCE [LARGE SCALE GENOMIC DNA]</scope>
    <source>
        <strain evidence="4 5">ATCC 23134</strain>
    </source>
</reference>
<dbReference type="Pfam" id="PF02371">
    <property type="entry name" value="Transposase_20"/>
    <property type="match status" value="1"/>
</dbReference>
<dbReference type="GO" id="GO:0003677">
    <property type="term" value="F:DNA binding"/>
    <property type="evidence" value="ECO:0007669"/>
    <property type="project" value="InterPro"/>
</dbReference>
<keyword evidence="5" id="KW-1185">Reference proteome</keyword>